<keyword evidence="7" id="KW-1185">Reference proteome</keyword>
<keyword evidence="1 6" id="KW-0489">Methyltransferase</keyword>
<evidence type="ECO:0000256" key="2">
    <source>
        <dbReference type="ARBA" id="ARBA00022679"/>
    </source>
</evidence>
<dbReference type="InterPro" id="IPR036770">
    <property type="entry name" value="Ankyrin_rpt-contain_sf"/>
</dbReference>
<dbReference type="AlphaFoldDB" id="G4U2B8"/>
<dbReference type="SUPFAM" id="SSF48403">
    <property type="entry name" value="Ankyrin repeat"/>
    <property type="match status" value="1"/>
</dbReference>
<keyword evidence="4" id="KW-0040">ANK repeat</keyword>
<dbReference type="GO" id="GO:0005634">
    <property type="term" value="C:nucleus"/>
    <property type="evidence" value="ECO:0007669"/>
    <property type="project" value="TreeGrafter"/>
</dbReference>
<dbReference type="OMA" id="YWVVDNY"/>
<dbReference type="PROSITE" id="PS51559">
    <property type="entry name" value="SAM_RMT2"/>
    <property type="match status" value="1"/>
</dbReference>
<dbReference type="GO" id="GO:0005737">
    <property type="term" value="C:cytoplasm"/>
    <property type="evidence" value="ECO:0007669"/>
    <property type="project" value="TreeGrafter"/>
</dbReference>
<dbReference type="PROSITE" id="PS50297">
    <property type="entry name" value="ANK_REP_REGION"/>
    <property type="match status" value="1"/>
</dbReference>
<keyword evidence="2 6" id="KW-0808">Transferase</keyword>
<dbReference type="GO" id="GO:0019702">
    <property type="term" value="F:protein arginine N5-methyltransferase activity"/>
    <property type="evidence" value="ECO:0007669"/>
    <property type="project" value="TreeGrafter"/>
</dbReference>
<dbReference type="PANTHER" id="PTHR32379">
    <property type="entry name" value="GUANIDINOACETATE N-METHYLTRANSFERASE"/>
    <property type="match status" value="1"/>
</dbReference>
<dbReference type="OrthoDB" id="19014at2759"/>
<dbReference type="InterPro" id="IPR029063">
    <property type="entry name" value="SAM-dependent_MTases_sf"/>
</dbReference>
<dbReference type="GO" id="GO:0032259">
    <property type="term" value="P:methylation"/>
    <property type="evidence" value="ECO:0007669"/>
    <property type="project" value="UniProtKB-KW"/>
</dbReference>
<gene>
    <name evidence="6" type="ORF">PIIN_02949</name>
</gene>
<dbReference type="STRING" id="1109443.G4U2B8"/>
<evidence type="ECO:0000313" key="7">
    <source>
        <dbReference type="Proteomes" id="UP000007148"/>
    </source>
</evidence>
<dbReference type="InterPro" id="IPR026480">
    <property type="entry name" value="RMT2_dom"/>
</dbReference>
<dbReference type="SUPFAM" id="SSF53335">
    <property type="entry name" value="S-adenosyl-L-methionine-dependent methyltransferases"/>
    <property type="match status" value="1"/>
</dbReference>
<evidence type="ECO:0000256" key="4">
    <source>
        <dbReference type="PROSITE-ProRule" id="PRU00023"/>
    </source>
</evidence>
<dbReference type="InterPro" id="IPR051038">
    <property type="entry name" value="RMT2/GAMT_Mtase"/>
</dbReference>
<dbReference type="FunCoup" id="G4U2B8">
    <property type="interactions" value="308"/>
</dbReference>
<dbReference type="InterPro" id="IPR002110">
    <property type="entry name" value="Ankyrin_rpt"/>
</dbReference>
<sequence length="406" mass="45941">MNIDSDPKLLSPELKAAIDAGKRLLELLTQPLSHEEIAQYLESKSQDEIALWVQEDETGWSVLHFAVHRRDPELTRALIEAGAVWNLVDACGNTAGDVALSLDDEECYRLIRDAEFLLHLLDTRAQDEDEEMEEPSTISSIQDIGADSYSDTKGIKRRKGNTLVLRAEDSTPAGSTEAFLNAKLTFATNKQGQDLCLVDSGSEQVGVMMGWERPIMEETVRLLHKDNDDTDFRVLNCGFGLGIIDTYFQKWPTPPSLHVIIEPHPDVLAHMRARGWYDMANVRILEGKWQDFIDSDEILGVGGFDAVYTDVFSEDYKQLYAFFERVPELLRGENSKFSFFHGLGATNPLFYDIYTNLCEMHLKELGCTVSWTDVDVHTAQADGIWGETRKYFSLPYCRIPLVKMDI</sequence>
<comment type="caution">
    <text evidence="6">The sequence shown here is derived from an EMBL/GenBank/DDBJ whole genome shotgun (WGS) entry which is preliminary data.</text>
</comment>
<evidence type="ECO:0000256" key="3">
    <source>
        <dbReference type="ARBA" id="ARBA00022691"/>
    </source>
</evidence>
<name>G4U2B8_SERID</name>
<dbReference type="Gene3D" id="3.40.50.150">
    <property type="entry name" value="Vaccinia Virus protein VP39"/>
    <property type="match status" value="1"/>
</dbReference>
<organism evidence="6 7">
    <name type="scientific">Serendipita indica (strain DSM 11827)</name>
    <name type="common">Root endophyte fungus</name>
    <name type="synonym">Piriformospora indica</name>
    <dbReference type="NCBI Taxonomy" id="1109443"/>
    <lineage>
        <taxon>Eukaryota</taxon>
        <taxon>Fungi</taxon>
        <taxon>Dikarya</taxon>
        <taxon>Basidiomycota</taxon>
        <taxon>Agaricomycotina</taxon>
        <taxon>Agaricomycetes</taxon>
        <taxon>Sebacinales</taxon>
        <taxon>Serendipitaceae</taxon>
        <taxon>Serendipita</taxon>
    </lineage>
</organism>
<dbReference type="Gene3D" id="1.25.40.20">
    <property type="entry name" value="Ankyrin repeat-containing domain"/>
    <property type="match status" value="1"/>
</dbReference>
<evidence type="ECO:0000259" key="5">
    <source>
        <dbReference type="PROSITE" id="PS51559"/>
    </source>
</evidence>
<keyword evidence="3" id="KW-0949">S-adenosyl-L-methionine</keyword>
<dbReference type="EMBL" id="CAFZ01001869">
    <property type="protein sequence ID" value="CCA77727.1"/>
    <property type="molecule type" value="Genomic_DNA"/>
</dbReference>
<accession>G4U2B8</accession>
<evidence type="ECO:0000313" key="6">
    <source>
        <dbReference type="EMBL" id="CCA77727.1"/>
    </source>
</evidence>
<dbReference type="PROSITE" id="PS50088">
    <property type="entry name" value="ANK_REPEAT"/>
    <property type="match status" value="1"/>
</dbReference>
<dbReference type="eggNOG" id="KOG1709">
    <property type="taxonomic scope" value="Eukaryota"/>
</dbReference>
<proteinExistence type="predicted"/>
<reference evidence="6 7" key="1">
    <citation type="journal article" date="2011" name="PLoS Pathog.">
        <title>Endophytic Life Strategies Decoded by Genome and Transcriptome Analyses of the Mutualistic Root Symbiont Piriformospora indica.</title>
        <authorList>
            <person name="Zuccaro A."/>
            <person name="Lahrmann U."/>
            <person name="Guldener U."/>
            <person name="Langen G."/>
            <person name="Pfiffi S."/>
            <person name="Biedenkopf D."/>
            <person name="Wong P."/>
            <person name="Samans B."/>
            <person name="Grimm C."/>
            <person name="Basiewicz M."/>
            <person name="Murat C."/>
            <person name="Martin F."/>
            <person name="Kogel K.H."/>
        </authorList>
    </citation>
    <scope>NUCLEOTIDE SEQUENCE [LARGE SCALE GENOMIC DNA]</scope>
    <source>
        <strain evidence="6 7">DSM 11827</strain>
    </source>
</reference>
<dbReference type="PANTHER" id="PTHR32379:SF1">
    <property type="entry name" value="GUANIDINOACETATE N-METHYLTRANSFERASE"/>
    <property type="match status" value="1"/>
</dbReference>
<dbReference type="InParanoid" id="G4U2B8"/>
<feature type="repeat" description="ANK" evidence="4">
    <location>
        <begin position="58"/>
        <end position="90"/>
    </location>
</feature>
<evidence type="ECO:0000256" key="1">
    <source>
        <dbReference type="ARBA" id="ARBA00022603"/>
    </source>
</evidence>
<feature type="domain" description="RMT2" evidence="5">
    <location>
        <begin position="170"/>
        <end position="406"/>
    </location>
</feature>
<dbReference type="Proteomes" id="UP000007148">
    <property type="component" value="Unassembled WGS sequence"/>
</dbReference>
<dbReference type="HOGENOM" id="CLU_033831_1_0_1"/>
<protein>
    <submittedName>
        <fullName evidence="6">Related to RMT2-protein-arginine N-methyltransferase</fullName>
    </submittedName>
</protein>